<dbReference type="Gene3D" id="1.20.5.4130">
    <property type="match status" value="1"/>
</dbReference>
<dbReference type="Proteomes" id="UP000594638">
    <property type="component" value="Unassembled WGS sequence"/>
</dbReference>
<keyword evidence="5" id="KW-0611">Plant defense</keyword>
<dbReference type="GO" id="GO:0005524">
    <property type="term" value="F:ATP binding"/>
    <property type="evidence" value="ECO:0007669"/>
    <property type="project" value="UniProtKB-KW"/>
</dbReference>
<dbReference type="InterPro" id="IPR002182">
    <property type="entry name" value="NB-ARC"/>
</dbReference>
<protein>
    <submittedName>
        <fullName evidence="8">NBS domain resistance, partial</fullName>
    </submittedName>
</protein>
<dbReference type="Gramene" id="OE9A081025T1">
    <property type="protein sequence ID" value="OE9A081025C1"/>
    <property type="gene ID" value="OE9A081025"/>
</dbReference>
<evidence type="ECO:0000256" key="6">
    <source>
        <dbReference type="ARBA" id="ARBA00022840"/>
    </source>
</evidence>
<dbReference type="InterPro" id="IPR038005">
    <property type="entry name" value="RX-like_CC"/>
</dbReference>
<evidence type="ECO:0000256" key="3">
    <source>
        <dbReference type="ARBA" id="ARBA00022737"/>
    </source>
</evidence>
<evidence type="ECO:0000259" key="7">
    <source>
        <dbReference type="Pfam" id="PF00931"/>
    </source>
</evidence>
<comment type="similarity">
    <text evidence="1">Belongs to the disease resistance NB-LRR family.</text>
</comment>
<dbReference type="AlphaFoldDB" id="A0A8S0R2X7"/>
<dbReference type="SUPFAM" id="SSF52540">
    <property type="entry name" value="P-loop containing nucleoside triphosphate hydrolases"/>
    <property type="match status" value="1"/>
</dbReference>
<organism evidence="8 9">
    <name type="scientific">Olea europaea subsp. europaea</name>
    <dbReference type="NCBI Taxonomy" id="158383"/>
    <lineage>
        <taxon>Eukaryota</taxon>
        <taxon>Viridiplantae</taxon>
        <taxon>Streptophyta</taxon>
        <taxon>Embryophyta</taxon>
        <taxon>Tracheophyta</taxon>
        <taxon>Spermatophyta</taxon>
        <taxon>Magnoliopsida</taxon>
        <taxon>eudicotyledons</taxon>
        <taxon>Gunneridae</taxon>
        <taxon>Pentapetalae</taxon>
        <taxon>asterids</taxon>
        <taxon>lamiids</taxon>
        <taxon>Lamiales</taxon>
        <taxon>Oleaceae</taxon>
        <taxon>Oleeae</taxon>
        <taxon>Olea</taxon>
    </lineage>
</organism>
<evidence type="ECO:0000313" key="8">
    <source>
        <dbReference type="EMBL" id="CAA2973574.1"/>
    </source>
</evidence>
<keyword evidence="2" id="KW-0433">Leucine-rich repeat</keyword>
<dbReference type="GO" id="GO:0043531">
    <property type="term" value="F:ADP binding"/>
    <property type="evidence" value="ECO:0007669"/>
    <property type="project" value="InterPro"/>
</dbReference>
<dbReference type="PANTHER" id="PTHR36766:SF63">
    <property type="entry name" value="NB-ARC DOMAIN-CONTAINING PROTEIN"/>
    <property type="match status" value="1"/>
</dbReference>
<dbReference type="GO" id="GO:0006952">
    <property type="term" value="P:defense response"/>
    <property type="evidence" value="ECO:0007669"/>
    <property type="project" value="UniProtKB-KW"/>
</dbReference>
<sequence>MAESAVSFLLNLLATLTQEERQLLGRLDENVQDIQNQLEFMRAFLRVADAEEDGDPQLQAWVKQVREELERSQEVELKEFVKEFLSERQYIIVFDDVWSTRSWDALKHALPDKNMSSRVVLTTRTLDVANLASRPEYPGCHGRVHEMETLSYEDSWKLLCNKTFGDEIFPPHLQDCADGILDKSTLTPSYMVIVITLKEHDRYFF</sequence>
<dbReference type="EMBL" id="CACTIH010002113">
    <property type="protein sequence ID" value="CAA2973574.1"/>
    <property type="molecule type" value="Genomic_DNA"/>
</dbReference>
<gene>
    <name evidence="8" type="ORF">OLEA9_A081025</name>
</gene>
<dbReference type="Pfam" id="PF00931">
    <property type="entry name" value="NB-ARC"/>
    <property type="match status" value="1"/>
</dbReference>
<dbReference type="OrthoDB" id="690341at2759"/>
<keyword evidence="9" id="KW-1185">Reference proteome</keyword>
<evidence type="ECO:0000313" key="9">
    <source>
        <dbReference type="Proteomes" id="UP000594638"/>
    </source>
</evidence>
<accession>A0A8S0R2X7</accession>
<evidence type="ECO:0000256" key="4">
    <source>
        <dbReference type="ARBA" id="ARBA00022741"/>
    </source>
</evidence>
<dbReference type="PANTHER" id="PTHR36766">
    <property type="entry name" value="PLANT BROAD-SPECTRUM MILDEW RESISTANCE PROTEIN RPW8"/>
    <property type="match status" value="1"/>
</dbReference>
<comment type="caution">
    <text evidence="8">The sequence shown here is derived from an EMBL/GenBank/DDBJ whole genome shotgun (WGS) entry which is preliminary data.</text>
</comment>
<evidence type="ECO:0000256" key="2">
    <source>
        <dbReference type="ARBA" id="ARBA00022614"/>
    </source>
</evidence>
<name>A0A8S0R2X7_OLEEU</name>
<evidence type="ECO:0000256" key="5">
    <source>
        <dbReference type="ARBA" id="ARBA00022821"/>
    </source>
</evidence>
<keyword evidence="4" id="KW-0547">Nucleotide-binding</keyword>
<keyword evidence="6" id="KW-0067">ATP-binding</keyword>
<reference evidence="8 9" key="1">
    <citation type="submission" date="2019-12" db="EMBL/GenBank/DDBJ databases">
        <authorList>
            <person name="Alioto T."/>
            <person name="Alioto T."/>
            <person name="Gomez Garrido J."/>
        </authorList>
    </citation>
    <scope>NUCLEOTIDE SEQUENCE [LARGE SCALE GENOMIC DNA]</scope>
</reference>
<keyword evidence="3" id="KW-0677">Repeat</keyword>
<feature type="domain" description="NB-ARC" evidence="7">
    <location>
        <begin position="64"/>
        <end position="165"/>
    </location>
</feature>
<dbReference type="InterPro" id="IPR027417">
    <property type="entry name" value="P-loop_NTPase"/>
</dbReference>
<evidence type="ECO:0000256" key="1">
    <source>
        <dbReference type="ARBA" id="ARBA00008894"/>
    </source>
</evidence>
<dbReference type="CDD" id="cd14798">
    <property type="entry name" value="RX-CC_like"/>
    <property type="match status" value="1"/>
</dbReference>
<proteinExistence type="inferred from homology"/>